<feature type="compositionally biased region" description="Low complexity" evidence="4">
    <location>
        <begin position="68"/>
        <end position="78"/>
    </location>
</feature>
<evidence type="ECO:0000313" key="6">
    <source>
        <dbReference type="Proteomes" id="UP001341840"/>
    </source>
</evidence>
<dbReference type="Gene3D" id="2.130.10.10">
    <property type="entry name" value="YVTN repeat-like/Quinoprotein amine dehydrogenase"/>
    <property type="match status" value="3"/>
</dbReference>
<feature type="region of interest" description="Disordered" evidence="4">
    <location>
        <begin position="31"/>
        <end position="78"/>
    </location>
</feature>
<protein>
    <submittedName>
        <fullName evidence="5">Uncharacterized protein</fullName>
    </submittedName>
</protein>
<dbReference type="InterPro" id="IPR045182">
    <property type="entry name" value="JINGUBANG-like"/>
</dbReference>
<dbReference type="PANTHER" id="PTHR22844">
    <property type="entry name" value="F-BOX AND WD40 DOMAIN PROTEIN"/>
    <property type="match status" value="1"/>
</dbReference>
<evidence type="ECO:0000256" key="2">
    <source>
        <dbReference type="ARBA" id="ARBA00022737"/>
    </source>
</evidence>
<dbReference type="InterPro" id="IPR001680">
    <property type="entry name" value="WD40_rpt"/>
</dbReference>
<dbReference type="Proteomes" id="UP001341840">
    <property type="component" value="Unassembled WGS sequence"/>
</dbReference>
<evidence type="ECO:0000256" key="1">
    <source>
        <dbReference type="ARBA" id="ARBA00022574"/>
    </source>
</evidence>
<gene>
    <name evidence="5" type="ORF">PIB30_010993</name>
</gene>
<organism evidence="5 6">
    <name type="scientific">Stylosanthes scabra</name>
    <dbReference type="NCBI Taxonomy" id="79078"/>
    <lineage>
        <taxon>Eukaryota</taxon>
        <taxon>Viridiplantae</taxon>
        <taxon>Streptophyta</taxon>
        <taxon>Embryophyta</taxon>
        <taxon>Tracheophyta</taxon>
        <taxon>Spermatophyta</taxon>
        <taxon>Magnoliopsida</taxon>
        <taxon>eudicotyledons</taxon>
        <taxon>Gunneridae</taxon>
        <taxon>Pentapetalae</taxon>
        <taxon>rosids</taxon>
        <taxon>fabids</taxon>
        <taxon>Fabales</taxon>
        <taxon>Fabaceae</taxon>
        <taxon>Papilionoideae</taxon>
        <taxon>50 kb inversion clade</taxon>
        <taxon>dalbergioids sensu lato</taxon>
        <taxon>Dalbergieae</taxon>
        <taxon>Pterocarpus clade</taxon>
        <taxon>Stylosanthes</taxon>
    </lineage>
</organism>
<dbReference type="SMART" id="SM00320">
    <property type="entry name" value="WD40"/>
    <property type="match status" value="7"/>
</dbReference>
<reference evidence="5 6" key="1">
    <citation type="journal article" date="2023" name="Plants (Basel)">
        <title>Bridging the Gap: Combining Genomics and Transcriptomics Approaches to Understand Stylosanthes scabra, an Orphan Legume from the Brazilian Caatinga.</title>
        <authorList>
            <person name="Ferreira-Neto J.R.C."/>
            <person name="da Silva M.D."/>
            <person name="Binneck E."/>
            <person name="de Melo N.F."/>
            <person name="da Silva R.H."/>
            <person name="de Melo A.L.T.M."/>
            <person name="Pandolfi V."/>
            <person name="Bustamante F.O."/>
            <person name="Brasileiro-Vidal A.C."/>
            <person name="Benko-Iseppon A.M."/>
        </authorList>
    </citation>
    <scope>NUCLEOTIDE SEQUENCE [LARGE SCALE GENOMIC DNA]</scope>
    <source>
        <tissue evidence="5">Leaves</tissue>
    </source>
</reference>
<sequence length="495" mass="54529">MLLEQRNGGAVIHRPKLGAILRNSDPNSLYTTNNNHIDEDHNHRFSSASAQGGDTSSSSNNASPYNMSPYNNTTTTSVSSSPYTKSPWLLPSINLFHQNDIENDAFYSQNGLIGSIVREEGHIYSLAVQGSLLYTGSESKNIRVWKDLKDFTGFKSNSGFVKTIVISGEKIYTGHQDGKIRVWKISKKNPSSYKRVGSLPTFKEYVKSSMNPKNYVEVRRHRNAVKVKHFDAVSTLSLDEEAGLLYSGSWDKTVKVWRISDSKCLESINAHEDAVNSVVAAFGEFVITGAADGTVKMWRRKQDSENKTRHVIDRILLRQENAVTALAVNQSSAVVYAASSDGLVNFWERDLKGVGMCHGGVLRGHKLAVLCLAAAGNLVFSGSADKNICVWKRDESGIHTCLSVLSGHTGPVKCLTVKEEDNNYGDQGQRRKVDQRWIVYTGSLDNSVKVWRVSENAPELKMFQGWALSSHGGTPGRDNSSTAGLSPYLTGDKCN</sequence>
<evidence type="ECO:0000256" key="3">
    <source>
        <dbReference type="PROSITE-ProRule" id="PRU00221"/>
    </source>
</evidence>
<keyword evidence="6" id="KW-1185">Reference proteome</keyword>
<dbReference type="PRINTS" id="PR00320">
    <property type="entry name" value="GPROTEINBRPT"/>
</dbReference>
<feature type="compositionally biased region" description="Polar residues" evidence="4">
    <location>
        <begin position="45"/>
        <end position="66"/>
    </location>
</feature>
<dbReference type="InterPro" id="IPR036322">
    <property type="entry name" value="WD40_repeat_dom_sf"/>
</dbReference>
<dbReference type="SUPFAM" id="SSF50978">
    <property type="entry name" value="WD40 repeat-like"/>
    <property type="match status" value="1"/>
</dbReference>
<dbReference type="PANTHER" id="PTHR22844:SF370">
    <property type="entry name" value="OS12G0594000 PROTEIN"/>
    <property type="match status" value="1"/>
</dbReference>
<accession>A0ABU6V899</accession>
<comment type="caution">
    <text evidence="5">The sequence shown here is derived from an EMBL/GenBank/DDBJ whole genome shotgun (WGS) entry which is preliminary data.</text>
</comment>
<proteinExistence type="predicted"/>
<dbReference type="PROSITE" id="PS50082">
    <property type="entry name" value="WD_REPEATS_2"/>
    <property type="match status" value="4"/>
</dbReference>
<dbReference type="CDD" id="cd00200">
    <property type="entry name" value="WD40"/>
    <property type="match status" value="1"/>
</dbReference>
<dbReference type="EMBL" id="JASCZI010151061">
    <property type="protein sequence ID" value="MED6168371.1"/>
    <property type="molecule type" value="Genomic_DNA"/>
</dbReference>
<name>A0ABU6V899_9FABA</name>
<dbReference type="Pfam" id="PF00400">
    <property type="entry name" value="WD40"/>
    <property type="match status" value="6"/>
</dbReference>
<dbReference type="PROSITE" id="PS50294">
    <property type="entry name" value="WD_REPEATS_REGION"/>
    <property type="match status" value="1"/>
</dbReference>
<keyword evidence="2" id="KW-0677">Repeat</keyword>
<feature type="repeat" description="WD" evidence="3">
    <location>
        <begin position="268"/>
        <end position="308"/>
    </location>
</feature>
<feature type="repeat" description="WD" evidence="3">
    <location>
        <begin position="362"/>
        <end position="392"/>
    </location>
</feature>
<feature type="repeat" description="WD" evidence="3">
    <location>
        <begin position="226"/>
        <end position="267"/>
    </location>
</feature>
<keyword evidence="1 3" id="KW-0853">WD repeat</keyword>
<feature type="repeat" description="WD" evidence="3">
    <location>
        <begin position="316"/>
        <end position="348"/>
    </location>
</feature>
<feature type="region of interest" description="Disordered" evidence="4">
    <location>
        <begin position="471"/>
        <end position="495"/>
    </location>
</feature>
<dbReference type="InterPro" id="IPR015943">
    <property type="entry name" value="WD40/YVTN_repeat-like_dom_sf"/>
</dbReference>
<evidence type="ECO:0000256" key="4">
    <source>
        <dbReference type="SAM" id="MobiDB-lite"/>
    </source>
</evidence>
<evidence type="ECO:0000313" key="5">
    <source>
        <dbReference type="EMBL" id="MED6168371.1"/>
    </source>
</evidence>
<dbReference type="InterPro" id="IPR020472">
    <property type="entry name" value="WD40_PAC1"/>
</dbReference>